<dbReference type="Gene3D" id="2.40.50.140">
    <property type="entry name" value="Nucleic acid-binding proteins"/>
    <property type="match status" value="3"/>
</dbReference>
<evidence type="ECO:0000313" key="9">
    <source>
        <dbReference type="Proteomes" id="UP001177003"/>
    </source>
</evidence>
<dbReference type="PANTHER" id="PTHR47165">
    <property type="entry name" value="OS03G0429900 PROTEIN"/>
    <property type="match status" value="1"/>
</dbReference>
<dbReference type="AlphaFoldDB" id="A0AA35ZHW0"/>
<evidence type="ECO:0000256" key="4">
    <source>
        <dbReference type="ARBA" id="ARBA00022833"/>
    </source>
</evidence>
<dbReference type="PANTHER" id="PTHR47165:SF4">
    <property type="entry name" value="OS03G0429900 PROTEIN"/>
    <property type="match status" value="1"/>
</dbReference>
<evidence type="ECO:0000313" key="8">
    <source>
        <dbReference type="EMBL" id="CAI9292925.1"/>
    </source>
</evidence>
<dbReference type="InterPro" id="IPR013955">
    <property type="entry name" value="Rep_factor-A_C"/>
</dbReference>
<dbReference type="Pfam" id="PF08646">
    <property type="entry name" value="Rep_fac-A_C"/>
    <property type="match status" value="1"/>
</dbReference>
<dbReference type="SUPFAM" id="SSF50249">
    <property type="entry name" value="Nucleic acid-binding proteins"/>
    <property type="match status" value="3"/>
</dbReference>
<proteinExistence type="inferred from homology"/>
<dbReference type="GO" id="GO:0003677">
    <property type="term" value="F:DNA binding"/>
    <property type="evidence" value="ECO:0007669"/>
    <property type="project" value="UniProtKB-KW"/>
</dbReference>
<dbReference type="CDD" id="cd04481">
    <property type="entry name" value="RPA1_DBD_B_like"/>
    <property type="match status" value="1"/>
</dbReference>
<evidence type="ECO:0000259" key="7">
    <source>
        <dbReference type="Pfam" id="PF08646"/>
    </source>
</evidence>
<keyword evidence="3" id="KW-0863">Zinc-finger</keyword>
<keyword evidence="2" id="KW-0479">Metal-binding</keyword>
<dbReference type="InterPro" id="IPR003871">
    <property type="entry name" value="RFA1B/D_OB_1st"/>
</dbReference>
<reference evidence="8" key="1">
    <citation type="submission" date="2023-04" db="EMBL/GenBank/DDBJ databases">
        <authorList>
            <person name="Vijverberg K."/>
            <person name="Xiong W."/>
            <person name="Schranz E."/>
        </authorList>
    </citation>
    <scope>NUCLEOTIDE SEQUENCE</scope>
</reference>
<evidence type="ECO:0000256" key="2">
    <source>
        <dbReference type="ARBA" id="ARBA00022723"/>
    </source>
</evidence>
<keyword evidence="5" id="KW-0238">DNA-binding</keyword>
<evidence type="ECO:0000256" key="1">
    <source>
        <dbReference type="ARBA" id="ARBA00005690"/>
    </source>
</evidence>
<feature type="domain" description="Replication protein A 70 kDa DNA-binding subunit B/D first OB fold" evidence="6">
    <location>
        <begin position="7"/>
        <end position="111"/>
    </location>
</feature>
<accession>A0AA35ZHW0</accession>
<dbReference type="InterPro" id="IPR012340">
    <property type="entry name" value="NA-bd_OB-fold"/>
</dbReference>
<dbReference type="InterPro" id="IPR047192">
    <property type="entry name" value="Euk_RPA1_DBD_C"/>
</dbReference>
<dbReference type="EMBL" id="OX465083">
    <property type="protein sequence ID" value="CAI9292925.1"/>
    <property type="molecule type" value="Genomic_DNA"/>
</dbReference>
<dbReference type="Proteomes" id="UP001177003">
    <property type="component" value="Chromosome 7"/>
</dbReference>
<evidence type="ECO:0000259" key="6">
    <source>
        <dbReference type="Pfam" id="PF02721"/>
    </source>
</evidence>
<evidence type="ECO:0000256" key="5">
    <source>
        <dbReference type="ARBA" id="ARBA00023125"/>
    </source>
</evidence>
<dbReference type="Pfam" id="PF02721">
    <property type="entry name" value="DUF223"/>
    <property type="match status" value="1"/>
</dbReference>
<name>A0AA35ZHW0_LACSI</name>
<feature type="domain" description="Replication factor A C-terminal" evidence="7">
    <location>
        <begin position="290"/>
        <end position="435"/>
    </location>
</feature>
<comment type="similarity">
    <text evidence="1">Belongs to the replication factor A protein 1 family.</text>
</comment>
<gene>
    <name evidence="8" type="ORF">LSALG_LOCUS31964</name>
</gene>
<keyword evidence="9" id="KW-1185">Reference proteome</keyword>
<organism evidence="8 9">
    <name type="scientific">Lactuca saligna</name>
    <name type="common">Willowleaf lettuce</name>
    <dbReference type="NCBI Taxonomy" id="75948"/>
    <lineage>
        <taxon>Eukaryota</taxon>
        <taxon>Viridiplantae</taxon>
        <taxon>Streptophyta</taxon>
        <taxon>Embryophyta</taxon>
        <taxon>Tracheophyta</taxon>
        <taxon>Spermatophyta</taxon>
        <taxon>Magnoliopsida</taxon>
        <taxon>eudicotyledons</taxon>
        <taxon>Gunneridae</taxon>
        <taxon>Pentapetalae</taxon>
        <taxon>asterids</taxon>
        <taxon>campanulids</taxon>
        <taxon>Asterales</taxon>
        <taxon>Asteraceae</taxon>
        <taxon>Cichorioideae</taxon>
        <taxon>Cichorieae</taxon>
        <taxon>Lactucinae</taxon>
        <taxon>Lactuca</taxon>
    </lineage>
</organism>
<evidence type="ECO:0000256" key="3">
    <source>
        <dbReference type="ARBA" id="ARBA00022771"/>
    </source>
</evidence>
<sequence>MDLTEITMINDLGLSNDNYTIKVRIIRLWKQTTWSKPHETRQIGMILMDEEGNKIECTVDKPYVILGKALEEYADVYIHKPTLGLYVDDAMKFVDIQNKLFFQYTTKVNKCIGFNGPLNSFAFANFQDVIDKAIPSTISFDVIGNVFQCYPLEPATQKLDKRITLKLEDLEGRQVLATLWGDYAEQIDSYVSKHRVNFVMIIQCARWKDYRGRVYVNNTYLATKLFIDEQVEEIIDFKKKFKEKESGSASSCSRATTSSIMYSVHDDFLKNTKFYQISMIHELDEGSYAIILGTIKMFTDNQEWYYPACKNCKRKVHKMPIEQANLLDHVAENESWVCTQHKCKNQVIVAEPSFMLKIRVQGLVGVVTLTLFDRDVRSILNISASDLIEKYEKMGDTVAFPVEINELIGRKMAFKIIVRGFTAGRKYIRSYNISKISDDVDIISALEKLEKANHIEQDSETESVNVVVSDFNSQDTIGFKGSASFVADNTHISTFPNTISMTPSTNHDTTSLLSPTTNVKRKLVDVYDLEDTVCESSTKPSKISIGIKETVVSTQLLIPKVEK</sequence>
<dbReference type="GO" id="GO:0008270">
    <property type="term" value="F:zinc ion binding"/>
    <property type="evidence" value="ECO:0007669"/>
    <property type="project" value="UniProtKB-KW"/>
</dbReference>
<dbReference type="CDD" id="cd04476">
    <property type="entry name" value="RPA1_DBD_C"/>
    <property type="match status" value="1"/>
</dbReference>
<protein>
    <recommendedName>
        <fullName evidence="10">Replication protein A subunit</fullName>
    </recommendedName>
</protein>
<evidence type="ECO:0008006" key="10">
    <source>
        <dbReference type="Google" id="ProtNLM"/>
    </source>
</evidence>
<keyword evidence="4" id="KW-0862">Zinc</keyword>